<feature type="domain" description="GP-PDE" evidence="1">
    <location>
        <begin position="1"/>
        <end position="241"/>
    </location>
</feature>
<evidence type="ECO:0000313" key="2">
    <source>
        <dbReference type="EMBL" id="GAA4199199.1"/>
    </source>
</evidence>
<dbReference type="EMBL" id="BAABBY010000002">
    <property type="protein sequence ID" value="GAA4199199.1"/>
    <property type="molecule type" value="Genomic_DNA"/>
</dbReference>
<dbReference type="PROSITE" id="PS51704">
    <property type="entry name" value="GP_PDE"/>
    <property type="match status" value="1"/>
</dbReference>
<gene>
    <name evidence="2" type="ORF">GCM10022289_09160</name>
</gene>
<dbReference type="Proteomes" id="UP001501772">
    <property type="component" value="Unassembled WGS sequence"/>
</dbReference>
<evidence type="ECO:0000313" key="3">
    <source>
        <dbReference type="Proteomes" id="UP001501772"/>
    </source>
</evidence>
<proteinExistence type="predicted"/>
<protein>
    <recommendedName>
        <fullName evidence="1">GP-PDE domain-containing protein</fullName>
    </recommendedName>
</protein>
<name>A0ABP8B6A4_9SPHI</name>
<dbReference type="SUPFAM" id="SSF51695">
    <property type="entry name" value="PLC-like phosphodiesterases"/>
    <property type="match status" value="1"/>
</dbReference>
<comment type="caution">
    <text evidence="2">The sequence shown here is derived from an EMBL/GenBank/DDBJ whole genome shotgun (WGS) entry which is preliminary data.</text>
</comment>
<dbReference type="CDD" id="cd08566">
    <property type="entry name" value="GDPD_AtGDE_like"/>
    <property type="match status" value="1"/>
</dbReference>
<dbReference type="InterPro" id="IPR017946">
    <property type="entry name" value="PLC-like_Pdiesterase_TIM-brl"/>
</dbReference>
<dbReference type="Pfam" id="PF03009">
    <property type="entry name" value="GDPD"/>
    <property type="match status" value="1"/>
</dbReference>
<organism evidence="2 3">
    <name type="scientific">Pedobacter jeongneungensis</name>
    <dbReference type="NCBI Taxonomy" id="947309"/>
    <lineage>
        <taxon>Bacteria</taxon>
        <taxon>Pseudomonadati</taxon>
        <taxon>Bacteroidota</taxon>
        <taxon>Sphingobacteriia</taxon>
        <taxon>Sphingobacteriales</taxon>
        <taxon>Sphingobacteriaceae</taxon>
        <taxon>Pedobacter</taxon>
    </lineage>
</organism>
<reference evidence="3" key="1">
    <citation type="journal article" date="2019" name="Int. J. Syst. Evol. Microbiol.">
        <title>The Global Catalogue of Microorganisms (GCM) 10K type strain sequencing project: providing services to taxonomists for standard genome sequencing and annotation.</title>
        <authorList>
            <consortium name="The Broad Institute Genomics Platform"/>
            <consortium name="The Broad Institute Genome Sequencing Center for Infectious Disease"/>
            <person name="Wu L."/>
            <person name="Ma J."/>
        </authorList>
    </citation>
    <scope>NUCLEOTIDE SEQUENCE [LARGE SCALE GENOMIC DNA]</scope>
    <source>
        <strain evidence="3">JCM 17626</strain>
    </source>
</reference>
<dbReference type="PANTHER" id="PTHR46211">
    <property type="entry name" value="GLYCEROPHOSPHORYL DIESTER PHOSPHODIESTERASE"/>
    <property type="match status" value="1"/>
</dbReference>
<dbReference type="PANTHER" id="PTHR46211:SF1">
    <property type="entry name" value="GLYCEROPHOSPHODIESTER PHOSPHODIESTERASE, CYTOPLASMIC"/>
    <property type="match status" value="1"/>
</dbReference>
<evidence type="ECO:0000259" key="1">
    <source>
        <dbReference type="PROSITE" id="PS51704"/>
    </source>
</evidence>
<keyword evidence="3" id="KW-1185">Reference proteome</keyword>
<sequence>MAHRMSPETGYPDNGLKTLKFTHQLAPCVIQEMDVRMTKDSALVMLHDATLDRTTTGKDSLNKFTLKEIAQYQLKDINGTLIKGERIPKLMDVLHFVKKNKIIVALDMKPGTDPKKLMREVVSSRTLNQVIIICYTIKDAQLLNKKYPTLMMALGFNSWENIKAIEQSGLPFQNLIALTPSQLQEKSFYDKIHSMGIMVSFGAQGGVDVYPNNTRKAYQNVFARGGDIICTDSLSNVFKAFR</sequence>
<dbReference type="InterPro" id="IPR030395">
    <property type="entry name" value="GP_PDE_dom"/>
</dbReference>
<accession>A0ABP8B6A4</accession>
<dbReference type="Gene3D" id="3.20.20.190">
    <property type="entry name" value="Phosphatidylinositol (PI) phosphodiesterase"/>
    <property type="match status" value="1"/>
</dbReference>